<proteinExistence type="predicted"/>
<dbReference type="InterPro" id="IPR041538">
    <property type="entry name" value="RavA-like_AAA_lid"/>
</dbReference>
<dbReference type="AlphaFoldDB" id="C6M594"/>
<reference evidence="2" key="1">
    <citation type="submission" date="2009-07" db="EMBL/GenBank/DDBJ databases">
        <authorList>
            <person name="Weinstock G."/>
            <person name="Sodergren E."/>
            <person name="Clifton S."/>
            <person name="Fulton L."/>
            <person name="Fulton B."/>
            <person name="Courtney L."/>
            <person name="Fronick C."/>
            <person name="Harrison M."/>
            <person name="Strong C."/>
            <person name="Farmer C."/>
            <person name="Delahaunty K."/>
            <person name="Markovic C."/>
            <person name="Hall O."/>
            <person name="Minx P."/>
            <person name="Tomlinson C."/>
            <person name="Mitreva M."/>
            <person name="Nelson J."/>
            <person name="Hou S."/>
            <person name="Wollam A."/>
            <person name="Pepin K.H."/>
            <person name="Johnson M."/>
            <person name="Bhonagiri V."/>
            <person name="Nash W.E."/>
            <person name="Warren W."/>
            <person name="Chinwalla A."/>
            <person name="Mardis E.R."/>
            <person name="Wilson R.K."/>
        </authorList>
    </citation>
    <scope>NUCLEOTIDE SEQUENCE [LARGE SCALE GENOMIC DNA]</scope>
    <source>
        <strain evidence="2">ATCC 29256</strain>
    </source>
</reference>
<dbReference type="CDD" id="cd00009">
    <property type="entry name" value="AAA"/>
    <property type="match status" value="1"/>
</dbReference>
<dbReference type="Proteomes" id="UP000005365">
    <property type="component" value="Unassembled WGS sequence"/>
</dbReference>
<gene>
    <name evidence="2" type="ORF">NEISICOT_01693</name>
</gene>
<evidence type="ECO:0000259" key="1">
    <source>
        <dbReference type="SMART" id="SM00382"/>
    </source>
</evidence>
<dbReference type="Pfam" id="PF20030">
    <property type="entry name" value="bpMoxR"/>
    <property type="match status" value="1"/>
</dbReference>
<dbReference type="InterPro" id="IPR050513">
    <property type="entry name" value="RavA_ATPases"/>
</dbReference>
<name>C6M594_NEISI</name>
<dbReference type="PANTHER" id="PTHR32204:SF0">
    <property type="entry name" value="ATPASE RAVA"/>
    <property type="match status" value="1"/>
</dbReference>
<dbReference type="InterPro" id="IPR045427">
    <property type="entry name" value="MoxR"/>
</dbReference>
<dbReference type="SUPFAM" id="SSF52540">
    <property type="entry name" value="P-loop containing nucleoside triphosphate hydrolases"/>
    <property type="match status" value="1"/>
</dbReference>
<dbReference type="eggNOG" id="COG0714">
    <property type="taxonomic scope" value="Bacteria"/>
</dbReference>
<keyword evidence="3" id="KW-1185">Reference proteome</keyword>
<dbReference type="SMART" id="SM00382">
    <property type="entry name" value="AAA"/>
    <property type="match status" value="1"/>
</dbReference>
<comment type="caution">
    <text evidence="2">The sequence shown here is derived from an EMBL/GenBank/DDBJ whole genome shotgun (WGS) entry which is preliminary data.</text>
</comment>
<dbReference type="EMBL" id="ACKO02000009">
    <property type="protein sequence ID" value="EET44475.1"/>
    <property type="molecule type" value="Genomic_DNA"/>
</dbReference>
<evidence type="ECO:0000313" key="3">
    <source>
        <dbReference type="Proteomes" id="UP000005365"/>
    </source>
</evidence>
<dbReference type="Gene3D" id="3.40.50.300">
    <property type="entry name" value="P-loop containing nucleotide triphosphate hydrolases"/>
    <property type="match status" value="1"/>
</dbReference>
<evidence type="ECO:0000313" key="2">
    <source>
        <dbReference type="EMBL" id="EET44475.1"/>
    </source>
</evidence>
<sequence length="535" mass="62220">MKSENNYERIVQNSKKFQHSQKNEMQKRITDLLQQLTNGIHERDQIMAISLLGAIAGHNTFLFGPPGTAKSLISRRLACAFENPQYFEYLMNRFSTPEEVFGPVSIKALKEDRYIRKIEGYLPTADFAFLDEIWKSSPAILNNLLTIINEHIFKNGDERINVPLKTLIAASNEIPPENQGLEALYDRFVIRLLVPPIEQEENFNRLLDSKPSSDKPEISEDLKISYQELAKWREQLHEVKLSTDTLLIIKYIREELTEQFDKLGVYVSDRRWQRAAVLLKASAFCNGRKETNHSDVVLLKYCLWTTPENREAVEEIVMNAIKFCGFDTDIDLAGLDREKENLDKEINKKLYYSNNIYDTVEINEKKYFPVSATFIDSYDNYYNKNYQLLVPFDKFKSQDTFHPLDEQGNTIKDIKCQFNGQGSCSLKLEINRGFNRDSYKPLTFKPKIMFHKGDKKSDVSEWIIHSLAQSVSDIRKQFIDTKKQVEKKYEEYQQYLQSPFAIQADIDIAVSGILDQIDKLNLRIKDCERLGSLCR</sequence>
<dbReference type="InterPro" id="IPR027417">
    <property type="entry name" value="P-loop_NTPase"/>
</dbReference>
<protein>
    <submittedName>
        <fullName evidence="2">ATPase family associated with various cellular activities (AAA)</fullName>
    </submittedName>
</protein>
<accession>C6M594</accession>
<feature type="domain" description="AAA+ ATPase" evidence="1">
    <location>
        <begin position="56"/>
        <end position="198"/>
    </location>
</feature>
<organism evidence="2 3">
    <name type="scientific">Neisseria sicca ATCC 29256</name>
    <dbReference type="NCBI Taxonomy" id="547045"/>
    <lineage>
        <taxon>Bacteria</taxon>
        <taxon>Pseudomonadati</taxon>
        <taxon>Pseudomonadota</taxon>
        <taxon>Betaproteobacteria</taxon>
        <taxon>Neisseriales</taxon>
        <taxon>Neisseriaceae</taxon>
        <taxon>Neisseria</taxon>
    </lineage>
</organism>
<dbReference type="RefSeq" id="WP_003758255.1">
    <property type="nucleotide sequence ID" value="NZ_ACKO02000009.1"/>
</dbReference>
<dbReference type="Pfam" id="PF17868">
    <property type="entry name" value="AAA_lid_8"/>
    <property type="match status" value="1"/>
</dbReference>
<dbReference type="InterPro" id="IPR003593">
    <property type="entry name" value="AAA+_ATPase"/>
</dbReference>
<dbReference type="PANTHER" id="PTHR32204">
    <property type="entry name" value="ATPASE RAVA"/>
    <property type="match status" value="1"/>
</dbReference>